<dbReference type="PROSITE" id="PS51257">
    <property type="entry name" value="PROKAR_LIPOPROTEIN"/>
    <property type="match status" value="1"/>
</dbReference>
<dbReference type="InterPro" id="IPR010621">
    <property type="entry name" value="DUF1214"/>
</dbReference>
<dbReference type="EMBL" id="JANEWF010000007">
    <property type="protein sequence ID" value="MDA8483428.1"/>
    <property type="molecule type" value="Genomic_DNA"/>
</dbReference>
<dbReference type="InterPro" id="IPR037050">
    <property type="entry name" value="DUF1254_sf"/>
</dbReference>
<dbReference type="PANTHER" id="PTHR36509:SF2">
    <property type="entry name" value="BLL3101 PROTEIN"/>
    <property type="match status" value="1"/>
</dbReference>
<evidence type="ECO:0000313" key="4">
    <source>
        <dbReference type="EMBL" id="MDA8483428.1"/>
    </source>
</evidence>
<feature type="chain" id="PRO_5045606444" evidence="1">
    <location>
        <begin position="30"/>
        <end position="446"/>
    </location>
</feature>
<name>A0ABT4Y3K7_METRE</name>
<organism evidence="4 5">
    <name type="scientific">Metapseudomonas resinovorans</name>
    <name type="common">Pseudomonas resinovorans</name>
    <dbReference type="NCBI Taxonomy" id="53412"/>
    <lineage>
        <taxon>Bacteria</taxon>
        <taxon>Pseudomonadati</taxon>
        <taxon>Pseudomonadota</taxon>
        <taxon>Gammaproteobacteria</taxon>
        <taxon>Pseudomonadales</taxon>
        <taxon>Pseudomonadaceae</taxon>
        <taxon>Metapseudomonas</taxon>
    </lineage>
</organism>
<feature type="signal peptide" evidence="1">
    <location>
        <begin position="1"/>
        <end position="29"/>
    </location>
</feature>
<evidence type="ECO:0000256" key="1">
    <source>
        <dbReference type="SAM" id="SignalP"/>
    </source>
</evidence>
<dbReference type="InterPro" id="IPR037049">
    <property type="entry name" value="DUF1214_C_sf"/>
</dbReference>
<reference evidence="4 5" key="1">
    <citation type="submission" date="2022-07" db="EMBL/GenBank/DDBJ databases">
        <title>Genome Analysis of Selected Gammaproteobacteria from Nigerian Food snails.</title>
        <authorList>
            <person name="Okafor A.C."/>
        </authorList>
    </citation>
    <scope>NUCLEOTIDE SEQUENCE [LARGE SCALE GENOMIC DNA]</scope>
    <source>
        <strain evidence="4 5">Awg 2</strain>
    </source>
</reference>
<evidence type="ECO:0000259" key="2">
    <source>
        <dbReference type="Pfam" id="PF06742"/>
    </source>
</evidence>
<feature type="domain" description="DUF1254" evidence="3">
    <location>
        <begin position="70"/>
        <end position="195"/>
    </location>
</feature>
<evidence type="ECO:0000313" key="5">
    <source>
        <dbReference type="Proteomes" id="UP001211689"/>
    </source>
</evidence>
<dbReference type="RefSeq" id="WP_271470671.1">
    <property type="nucleotide sequence ID" value="NZ_JANEWF010000007.1"/>
</dbReference>
<sequence length="446" mass="48736">MRSLRLALACGAFTTSCLMAALAPSISHAANPQLPAFTDQEVSDAYIYLLGRLLVQRQQQLDFQQGMRWNQLVHRKPGAVDWPNPNLDVAYSEAWVAVDEGSCTLVSVPKISDRYYTVQFLNGWGETLANINERTFAQQPSGDFAVCLKGASVTLPTGVQRVDLPVRTARVLSRVELGADPQQAERLQQQFSMRPTGSPQLPEVPQALLFGLQQLPGVEAFDAAEVALKEPDLNPGMEALQANVHALAALASDPARRAHLDEVIRKQAFAALVKAAPTLGPGTVRNGWVRPAVSGTYGSDYLTRTLVNLGGIWANTQAEVNYFRGTVDDHGEVLDGSRSYSLTFPRDQLPSGFARYFWSITATDARTFKVLPNAQGRFLLNNQSALRYKPDGSLTLYFGPQPPAGVAEANWLPTVEGQNFRLVFRYYGAKGAVAGGDYFPPVLVRL</sequence>
<dbReference type="SUPFAM" id="SSF160935">
    <property type="entry name" value="VPA0735-like"/>
    <property type="match status" value="1"/>
</dbReference>
<dbReference type="Proteomes" id="UP001211689">
    <property type="component" value="Unassembled WGS sequence"/>
</dbReference>
<keyword evidence="5" id="KW-1185">Reference proteome</keyword>
<dbReference type="InterPro" id="IPR010679">
    <property type="entry name" value="DUF1254"/>
</dbReference>
<feature type="domain" description="DUF1214" evidence="2">
    <location>
        <begin position="321"/>
        <end position="430"/>
    </location>
</feature>
<dbReference type="Gene3D" id="2.60.40.1610">
    <property type="entry name" value="Domain of unknown function DUF1254"/>
    <property type="match status" value="1"/>
</dbReference>
<dbReference type="Pfam" id="PF06742">
    <property type="entry name" value="DUF1214"/>
    <property type="match status" value="1"/>
</dbReference>
<keyword evidence="1" id="KW-0732">Signal</keyword>
<accession>A0ABT4Y3K7</accession>
<comment type="caution">
    <text evidence="4">The sequence shown here is derived from an EMBL/GenBank/DDBJ whole genome shotgun (WGS) entry which is preliminary data.</text>
</comment>
<dbReference type="Pfam" id="PF06863">
    <property type="entry name" value="DUF1254"/>
    <property type="match status" value="1"/>
</dbReference>
<proteinExistence type="predicted"/>
<dbReference type="PANTHER" id="PTHR36509">
    <property type="entry name" value="BLL3101 PROTEIN"/>
    <property type="match status" value="1"/>
</dbReference>
<gene>
    <name evidence="4" type="ORF">NNO07_10140</name>
</gene>
<dbReference type="Gene3D" id="2.60.120.600">
    <property type="entry name" value="Domain of unknown function DUF1214, C-terminal domain"/>
    <property type="match status" value="1"/>
</dbReference>
<protein>
    <submittedName>
        <fullName evidence="4">DUF1214 domain-containing protein</fullName>
    </submittedName>
</protein>
<evidence type="ECO:0000259" key="3">
    <source>
        <dbReference type="Pfam" id="PF06863"/>
    </source>
</evidence>